<dbReference type="InterPro" id="IPR006379">
    <property type="entry name" value="HAD-SF_hydro_IIB"/>
</dbReference>
<dbReference type="CDD" id="cd07516">
    <property type="entry name" value="HAD_Pase"/>
    <property type="match status" value="1"/>
</dbReference>
<dbReference type="InterPro" id="IPR036412">
    <property type="entry name" value="HAD-like_sf"/>
</dbReference>
<protein>
    <submittedName>
        <fullName evidence="1">Haloacid dehalogenase</fullName>
    </submittedName>
</protein>
<reference evidence="1 2" key="1">
    <citation type="journal article" date="2018" name="Genome Announc.">
        <title>Draft Genome Sequence of Lactococcus sp. Strain NtB2 (JCM 32569), Isolated from the Gut of the Higher Termite Nasutitermes takasagoensis.</title>
        <authorList>
            <person name="Noda S."/>
            <person name="Aihara C."/>
            <person name="Yuki M."/>
            <person name="Ohkuma M."/>
        </authorList>
    </citation>
    <scope>NUCLEOTIDE SEQUENCE [LARGE SCALE GENOMIC DNA]</scope>
    <source>
        <strain evidence="1 2">NtB2</strain>
    </source>
</reference>
<dbReference type="Gene3D" id="3.40.50.1000">
    <property type="entry name" value="HAD superfamily/HAD-like"/>
    <property type="match status" value="1"/>
</dbReference>
<dbReference type="NCBIfam" id="TIGR00099">
    <property type="entry name" value="Cof-subfamily"/>
    <property type="match status" value="1"/>
</dbReference>
<dbReference type="AlphaFoldDB" id="A0A2R5HDP2"/>
<dbReference type="PANTHER" id="PTHR10000">
    <property type="entry name" value="PHOSPHOSERINE PHOSPHATASE"/>
    <property type="match status" value="1"/>
</dbReference>
<gene>
    <name evidence="1" type="primary">cof_1</name>
    <name evidence="1" type="ORF">NtB2_00028</name>
</gene>
<dbReference type="GO" id="GO:0016791">
    <property type="term" value="F:phosphatase activity"/>
    <property type="evidence" value="ECO:0007669"/>
    <property type="project" value="TreeGrafter"/>
</dbReference>
<sequence>MKDGKKLIAIDLDGTTLQSDGSISRYTKYIFEQVEAQGHTICITTGRPYRMSIDIYHELGLTSPMINFNGGLTSLPANADWEFAKKHHIDRGFVFDLLRHQQNFDLEFFAVEYRRKFFLNTFKDVDPQIFGVDEFKAYNRLRADRIVDDPHALLLSTRLKDKFRLASEIQEHYNNKITVSAWGGPNGILEIVPKGVSKGSALKRLLKKLEVPAENLIAFGDEFNDVEMFQLAKSSGGHAYAMKNASERLIPHATEILPKTNDEDGVAHQLEKLFLN</sequence>
<dbReference type="EMBL" id="BFFO01000001">
    <property type="protein sequence ID" value="GBG95926.1"/>
    <property type="molecule type" value="Genomic_DNA"/>
</dbReference>
<dbReference type="GO" id="GO:0000287">
    <property type="term" value="F:magnesium ion binding"/>
    <property type="evidence" value="ECO:0007669"/>
    <property type="project" value="TreeGrafter"/>
</dbReference>
<dbReference type="Gene3D" id="3.30.1240.10">
    <property type="match status" value="1"/>
</dbReference>
<organism evidence="1 2">
    <name type="scientific">Lactococcus termiticola</name>
    <dbReference type="NCBI Taxonomy" id="2169526"/>
    <lineage>
        <taxon>Bacteria</taxon>
        <taxon>Bacillati</taxon>
        <taxon>Bacillota</taxon>
        <taxon>Bacilli</taxon>
        <taxon>Lactobacillales</taxon>
        <taxon>Streptococcaceae</taxon>
        <taxon>Lactococcus</taxon>
    </lineage>
</organism>
<dbReference type="RefSeq" id="WP_109244925.1">
    <property type="nucleotide sequence ID" value="NZ_BFFO01000001.1"/>
</dbReference>
<name>A0A2R5HDP2_9LACT</name>
<proteinExistence type="predicted"/>
<evidence type="ECO:0000313" key="2">
    <source>
        <dbReference type="Proteomes" id="UP000245021"/>
    </source>
</evidence>
<keyword evidence="2" id="KW-1185">Reference proteome</keyword>
<dbReference type="Pfam" id="PF08282">
    <property type="entry name" value="Hydrolase_3"/>
    <property type="match status" value="1"/>
</dbReference>
<dbReference type="GO" id="GO:0005829">
    <property type="term" value="C:cytosol"/>
    <property type="evidence" value="ECO:0007669"/>
    <property type="project" value="TreeGrafter"/>
</dbReference>
<accession>A0A2R5HDP2</accession>
<dbReference type="SUPFAM" id="SSF56784">
    <property type="entry name" value="HAD-like"/>
    <property type="match status" value="1"/>
</dbReference>
<comment type="caution">
    <text evidence="1">The sequence shown here is derived from an EMBL/GenBank/DDBJ whole genome shotgun (WGS) entry which is preliminary data.</text>
</comment>
<dbReference type="OrthoDB" id="9781413at2"/>
<dbReference type="NCBIfam" id="TIGR01484">
    <property type="entry name" value="HAD-SF-IIB"/>
    <property type="match status" value="1"/>
</dbReference>
<dbReference type="Proteomes" id="UP000245021">
    <property type="component" value="Unassembled WGS sequence"/>
</dbReference>
<dbReference type="PANTHER" id="PTHR10000:SF23">
    <property type="entry name" value="5-AMINO-6-(5-PHOSPHO-D-RIBITYLAMINO)URACIL PHOSPHATASE YITU"/>
    <property type="match status" value="1"/>
</dbReference>
<dbReference type="InterPro" id="IPR023214">
    <property type="entry name" value="HAD_sf"/>
</dbReference>
<dbReference type="InterPro" id="IPR000150">
    <property type="entry name" value="Cof"/>
</dbReference>
<evidence type="ECO:0000313" key="1">
    <source>
        <dbReference type="EMBL" id="GBG95926.1"/>
    </source>
</evidence>